<dbReference type="SMART" id="SM00862">
    <property type="entry name" value="Trans_reg_C"/>
    <property type="match status" value="1"/>
</dbReference>
<evidence type="ECO:0000256" key="5">
    <source>
        <dbReference type="ARBA" id="ARBA00023163"/>
    </source>
</evidence>
<dbReference type="GO" id="GO:0000156">
    <property type="term" value="F:phosphorelay response regulator activity"/>
    <property type="evidence" value="ECO:0007669"/>
    <property type="project" value="TreeGrafter"/>
</dbReference>
<evidence type="ECO:0000313" key="10">
    <source>
        <dbReference type="EMBL" id="MBB3927003.1"/>
    </source>
</evidence>
<evidence type="ECO:0000256" key="6">
    <source>
        <dbReference type="PROSITE-ProRule" id="PRU00169"/>
    </source>
</evidence>
<feature type="modified residue" description="4-aspartylphosphate" evidence="6">
    <location>
        <position position="51"/>
    </location>
</feature>
<feature type="domain" description="OmpR/PhoB-type" evidence="9">
    <location>
        <begin position="124"/>
        <end position="217"/>
    </location>
</feature>
<dbReference type="PANTHER" id="PTHR48111:SF37">
    <property type="entry name" value="RESPONSE REGULATOR PROTEIN CARR"/>
    <property type="match status" value="1"/>
</dbReference>
<dbReference type="PROSITE" id="PS50110">
    <property type="entry name" value="RESPONSE_REGULATORY"/>
    <property type="match status" value="1"/>
</dbReference>
<dbReference type="Pfam" id="PF00072">
    <property type="entry name" value="Response_reg"/>
    <property type="match status" value="1"/>
</dbReference>
<keyword evidence="1 6" id="KW-0597">Phosphoprotein</keyword>
<dbReference type="Proteomes" id="UP000571950">
    <property type="component" value="Unassembled WGS sequence"/>
</dbReference>
<evidence type="ECO:0000256" key="3">
    <source>
        <dbReference type="ARBA" id="ARBA00023015"/>
    </source>
</evidence>
<dbReference type="GO" id="GO:0032993">
    <property type="term" value="C:protein-DNA complex"/>
    <property type="evidence" value="ECO:0007669"/>
    <property type="project" value="TreeGrafter"/>
</dbReference>
<keyword evidence="2" id="KW-0902">Two-component regulatory system</keyword>
<feature type="DNA-binding region" description="OmpR/PhoB-type" evidence="7">
    <location>
        <begin position="124"/>
        <end position="217"/>
    </location>
</feature>
<dbReference type="Gene3D" id="6.10.250.690">
    <property type="match status" value="1"/>
</dbReference>
<keyword evidence="3" id="KW-0805">Transcription regulation</keyword>
<comment type="caution">
    <text evidence="10">The sequence shown here is derived from an EMBL/GenBank/DDBJ whole genome shotgun (WGS) entry which is preliminary data.</text>
</comment>
<keyword evidence="4 7" id="KW-0238">DNA-binding</keyword>
<evidence type="ECO:0000313" key="11">
    <source>
        <dbReference type="Proteomes" id="UP000571950"/>
    </source>
</evidence>
<name>A0A7W6BHG9_9SPHN</name>
<evidence type="ECO:0000259" key="9">
    <source>
        <dbReference type="PROSITE" id="PS51755"/>
    </source>
</evidence>
<accession>A0A7W6BHG9</accession>
<evidence type="ECO:0000259" key="8">
    <source>
        <dbReference type="PROSITE" id="PS50110"/>
    </source>
</evidence>
<reference evidence="10 11" key="1">
    <citation type="submission" date="2020-08" db="EMBL/GenBank/DDBJ databases">
        <title>Genomic Encyclopedia of Type Strains, Phase IV (KMG-IV): sequencing the most valuable type-strain genomes for metagenomic binning, comparative biology and taxonomic classification.</title>
        <authorList>
            <person name="Goeker M."/>
        </authorList>
    </citation>
    <scope>NUCLEOTIDE SEQUENCE [LARGE SCALE GENOMIC DNA]</scope>
    <source>
        <strain evidence="10 11">DSM 26189</strain>
    </source>
</reference>
<dbReference type="GO" id="GO:0005829">
    <property type="term" value="C:cytosol"/>
    <property type="evidence" value="ECO:0007669"/>
    <property type="project" value="TreeGrafter"/>
</dbReference>
<gene>
    <name evidence="10" type="ORF">GGR43_002726</name>
</gene>
<proteinExistence type="predicted"/>
<dbReference type="InterPro" id="IPR001867">
    <property type="entry name" value="OmpR/PhoB-type_DNA-bd"/>
</dbReference>
<dbReference type="AlphaFoldDB" id="A0A7W6BHG9"/>
<evidence type="ECO:0000256" key="7">
    <source>
        <dbReference type="PROSITE-ProRule" id="PRU01091"/>
    </source>
</evidence>
<dbReference type="FunFam" id="3.40.50.2300:FF:000002">
    <property type="entry name" value="DNA-binding response regulator PhoP"/>
    <property type="match status" value="1"/>
</dbReference>
<dbReference type="InterPro" id="IPR036388">
    <property type="entry name" value="WH-like_DNA-bd_sf"/>
</dbReference>
<dbReference type="SUPFAM" id="SSF52172">
    <property type="entry name" value="CheY-like"/>
    <property type="match status" value="1"/>
</dbReference>
<keyword evidence="11" id="KW-1185">Reference proteome</keyword>
<dbReference type="GO" id="GO:0000976">
    <property type="term" value="F:transcription cis-regulatory region binding"/>
    <property type="evidence" value="ECO:0007669"/>
    <property type="project" value="TreeGrafter"/>
</dbReference>
<dbReference type="Gene3D" id="1.10.10.10">
    <property type="entry name" value="Winged helix-like DNA-binding domain superfamily/Winged helix DNA-binding domain"/>
    <property type="match status" value="1"/>
</dbReference>
<dbReference type="EMBL" id="JACIDT010000009">
    <property type="protein sequence ID" value="MBB3927003.1"/>
    <property type="molecule type" value="Genomic_DNA"/>
</dbReference>
<feature type="domain" description="Response regulatory" evidence="8">
    <location>
        <begin position="2"/>
        <end position="116"/>
    </location>
</feature>
<keyword evidence="5" id="KW-0804">Transcription</keyword>
<dbReference type="SMART" id="SM00448">
    <property type="entry name" value="REC"/>
    <property type="match status" value="1"/>
</dbReference>
<dbReference type="PROSITE" id="PS51755">
    <property type="entry name" value="OMPR_PHOB"/>
    <property type="match status" value="1"/>
</dbReference>
<evidence type="ECO:0000256" key="1">
    <source>
        <dbReference type="ARBA" id="ARBA00022553"/>
    </source>
</evidence>
<dbReference type="InterPro" id="IPR039420">
    <property type="entry name" value="WalR-like"/>
</dbReference>
<dbReference type="GO" id="GO:0006355">
    <property type="term" value="P:regulation of DNA-templated transcription"/>
    <property type="evidence" value="ECO:0007669"/>
    <property type="project" value="InterPro"/>
</dbReference>
<dbReference type="InterPro" id="IPR011006">
    <property type="entry name" value="CheY-like_superfamily"/>
</dbReference>
<sequence>MRLLLVEDDEAIANGVRDALRRAGFAVDHARDGEAAWVMGGDEEYDVVVLDLGLPRLDGMTVLRRWRAEGRVFPIIILSARGAWLDKVEGIEAGADDYLAKPFEPAELVARVRALVRRKAGHAEALLTFGPLLLDTRRMKALVHGSEVNLSPLEYRLLHALAHSGGRPLSAGELSEMLHGVDAAEANAIEALVARLRRKIGAEVIETRRGFGYCLMDG</sequence>
<dbReference type="RefSeq" id="WP_188072508.1">
    <property type="nucleotide sequence ID" value="NZ_BSPS01000162.1"/>
</dbReference>
<evidence type="ECO:0000256" key="2">
    <source>
        <dbReference type="ARBA" id="ARBA00023012"/>
    </source>
</evidence>
<dbReference type="Gene3D" id="3.40.50.2300">
    <property type="match status" value="1"/>
</dbReference>
<dbReference type="PANTHER" id="PTHR48111">
    <property type="entry name" value="REGULATOR OF RPOS"/>
    <property type="match status" value="1"/>
</dbReference>
<dbReference type="CDD" id="cd00383">
    <property type="entry name" value="trans_reg_C"/>
    <property type="match status" value="1"/>
</dbReference>
<organism evidence="10 11">
    <name type="scientific">Sphingobium jiangsuense</name>
    <dbReference type="NCBI Taxonomy" id="870476"/>
    <lineage>
        <taxon>Bacteria</taxon>
        <taxon>Pseudomonadati</taxon>
        <taxon>Pseudomonadota</taxon>
        <taxon>Alphaproteobacteria</taxon>
        <taxon>Sphingomonadales</taxon>
        <taxon>Sphingomonadaceae</taxon>
        <taxon>Sphingobium</taxon>
    </lineage>
</organism>
<dbReference type="InterPro" id="IPR001789">
    <property type="entry name" value="Sig_transdc_resp-reg_receiver"/>
</dbReference>
<dbReference type="Pfam" id="PF00486">
    <property type="entry name" value="Trans_reg_C"/>
    <property type="match status" value="1"/>
</dbReference>
<protein>
    <submittedName>
        <fullName evidence="10">DNA-binding response OmpR family regulator</fullName>
    </submittedName>
</protein>
<evidence type="ECO:0000256" key="4">
    <source>
        <dbReference type="ARBA" id="ARBA00023125"/>
    </source>
</evidence>